<keyword evidence="3" id="KW-1185">Reference proteome</keyword>
<feature type="compositionally biased region" description="Polar residues" evidence="1">
    <location>
        <begin position="394"/>
        <end position="407"/>
    </location>
</feature>
<reference evidence="2 3" key="1">
    <citation type="submission" date="2019-05" db="EMBL/GenBank/DDBJ databases">
        <title>Chryseobacterium sp. isolated from King George Island, maritime Antarctica.</title>
        <authorList>
            <person name="Peng X."/>
        </authorList>
    </citation>
    <scope>NUCLEOTIDE SEQUENCE [LARGE SCALE GENOMIC DNA]</scope>
    <source>
        <strain evidence="2 3">7-3A</strain>
    </source>
</reference>
<sequence length="678" mass="77693">MNGRILELAKNPELFQIKDLELLNSEINKHPYIQSLRALHLLGTHRLKPENYTNELSITAAYTTDKKILYQLINSVEEPKPSVEVATKTIVEKPITTEETKNKFTEIKSKVTETPKAVFVNGELNRILFEGEEDLLERETEKIDFESTIEAGQIITHKVEFPIPPTEKVEFAEAKDAETFSKETIIKEEIISEEKELIENPSELSFHETAEFLPEVKVDAPIENSKSKEVQEFAETEDAENFSTETIVNEDIIIEEKALFENPSELSFHETAEFSPEVKVDAPIENSETQEVQEFTETQDAETFSKETVFKENIIAEEEPIIEDSSELSFHATAEFLPDVKIGSVPAKVEVQEIVKPTLNKHEEEMKRLIAEVEAKMKASKKPKAIKAEETSKSAEVNFSETQSFDLSKSDEKESEIAEKEAITEKETVVNEEPFVEEKAEVQPTEIIQQPIEIKVDTVQEKKPEWKPMSFSTNTPDALISKKAEETPVKTEEIKEEKISIEKEEKMDSVKEETPSAERPVFNVSFFTQNVSALEKENKKEEIIPVTEEEKSAEIVEDSNVPSFINTWQSWLKIDRTKQDAQGKIEISITEIKNKVIENFIEKEPRISKLKEESDFVIKERNDDISHLMTETLANLYTEQKLYAKAIKAFGILSEKHPEKKPHFDDKIKQIKELRQNK</sequence>
<dbReference type="Proteomes" id="UP000594195">
    <property type="component" value="Chromosome"/>
</dbReference>
<accession>A0A7M2YAT5</accession>
<name>A0A7M2YAT5_9FLAO</name>
<organism evidence="2 3">
    <name type="scientific">Kaistella flava</name>
    <name type="common">ex Peng et al. 2021</name>
    <dbReference type="NCBI Taxonomy" id="2038776"/>
    <lineage>
        <taxon>Bacteria</taxon>
        <taxon>Pseudomonadati</taxon>
        <taxon>Bacteroidota</taxon>
        <taxon>Flavobacteriia</taxon>
        <taxon>Flavobacteriales</taxon>
        <taxon>Weeksellaceae</taxon>
        <taxon>Chryseobacterium group</taxon>
        <taxon>Kaistella</taxon>
    </lineage>
</organism>
<feature type="compositionally biased region" description="Basic and acidic residues" evidence="1">
    <location>
        <begin position="480"/>
        <end position="515"/>
    </location>
</feature>
<evidence type="ECO:0000256" key="1">
    <source>
        <dbReference type="SAM" id="MobiDB-lite"/>
    </source>
</evidence>
<evidence type="ECO:0000313" key="2">
    <source>
        <dbReference type="EMBL" id="QOW11226.1"/>
    </source>
</evidence>
<dbReference type="RefSeq" id="WP_193811398.1">
    <property type="nucleotide sequence ID" value="NZ_CP040442.1"/>
</dbReference>
<proteinExistence type="predicted"/>
<evidence type="ECO:0000313" key="3">
    <source>
        <dbReference type="Proteomes" id="UP000594195"/>
    </source>
</evidence>
<gene>
    <name evidence="2" type="ORF">Q73A0000_13090</name>
</gene>
<dbReference type="KEGG" id="kfa:Q73A0000_13090"/>
<dbReference type="AlphaFoldDB" id="A0A7M2YAT5"/>
<protein>
    <submittedName>
        <fullName evidence="2">Uncharacterized protein</fullName>
    </submittedName>
</protein>
<feature type="region of interest" description="Disordered" evidence="1">
    <location>
        <begin position="465"/>
        <end position="515"/>
    </location>
</feature>
<feature type="region of interest" description="Disordered" evidence="1">
    <location>
        <begin position="380"/>
        <end position="420"/>
    </location>
</feature>
<dbReference type="EMBL" id="CP040442">
    <property type="protein sequence ID" value="QOW11226.1"/>
    <property type="molecule type" value="Genomic_DNA"/>
</dbReference>
<feature type="compositionally biased region" description="Basic and acidic residues" evidence="1">
    <location>
        <begin position="408"/>
        <end position="420"/>
    </location>
</feature>